<comment type="similarity">
    <text evidence="1">Belongs to the LysR transcriptional regulatory family.</text>
</comment>
<evidence type="ECO:0000259" key="5">
    <source>
        <dbReference type="PROSITE" id="PS50931"/>
    </source>
</evidence>
<accession>A0A3S9NDH6</accession>
<keyword evidence="3" id="KW-0238">DNA-binding</keyword>
<dbReference type="InterPro" id="IPR058163">
    <property type="entry name" value="LysR-type_TF_proteobact-type"/>
</dbReference>
<dbReference type="InterPro" id="IPR036388">
    <property type="entry name" value="WH-like_DNA-bd_sf"/>
</dbReference>
<evidence type="ECO:0000256" key="3">
    <source>
        <dbReference type="ARBA" id="ARBA00023125"/>
    </source>
</evidence>
<dbReference type="Pfam" id="PF03466">
    <property type="entry name" value="LysR_substrate"/>
    <property type="match status" value="1"/>
</dbReference>
<protein>
    <submittedName>
        <fullName evidence="6">LysR family transcriptional regulator</fullName>
    </submittedName>
</protein>
<dbReference type="GO" id="GO:0043565">
    <property type="term" value="F:sequence-specific DNA binding"/>
    <property type="evidence" value="ECO:0007669"/>
    <property type="project" value="TreeGrafter"/>
</dbReference>
<dbReference type="PANTHER" id="PTHR30537:SF79">
    <property type="entry name" value="TRANSCRIPTIONAL REGULATOR-RELATED"/>
    <property type="match status" value="1"/>
</dbReference>
<sequence length="302" mass="32916">MPVRRDPPQTHLLRAFEAVARLKSFRQAAVEIGVSQSAISQRVAALETRLATCLIHREHGRFALTQDGLAYLATAEGVLSTLARADNRLADRRETVRMTVVSSFAHCWLAPRLESLSLSLEDIGLDLHVSDEIVALDEGEYDLAIRLHPKAGIPGERMTATDDVLVPVYAPGSRASQSDRAAPFAGMRLLEDDCSRLGGSRHQSWDAWHEVNGCDIPPARRRIVFNDAGLMIEAARRGAGVALARRSLVADHLAAGELVTVDGTPLECLGQTSLIQRRASRRSHASRRVATWLLDAVSADIA</sequence>
<dbReference type="PANTHER" id="PTHR30537">
    <property type="entry name" value="HTH-TYPE TRANSCRIPTIONAL REGULATOR"/>
    <property type="match status" value="1"/>
</dbReference>
<feature type="domain" description="HTH lysR-type" evidence="5">
    <location>
        <begin position="8"/>
        <end position="65"/>
    </location>
</feature>
<evidence type="ECO:0000256" key="4">
    <source>
        <dbReference type="ARBA" id="ARBA00023163"/>
    </source>
</evidence>
<reference evidence="6 7" key="1">
    <citation type="submission" date="2018-12" db="EMBL/GenBank/DDBJ databases">
        <title>Cadmium resistance mechanism in endophytic bacteria Burkholderia cenocepacia YG-3.</title>
        <authorList>
            <person name="Zhang X."/>
            <person name="Wang X."/>
            <person name="Zhu Y."/>
        </authorList>
    </citation>
    <scope>NUCLEOTIDE SEQUENCE [LARGE SCALE GENOMIC DNA]</scope>
    <source>
        <strain evidence="6 7">YG-3</strain>
    </source>
</reference>
<evidence type="ECO:0000256" key="2">
    <source>
        <dbReference type="ARBA" id="ARBA00023015"/>
    </source>
</evidence>
<keyword evidence="4" id="KW-0804">Transcription</keyword>
<dbReference type="InterPro" id="IPR005119">
    <property type="entry name" value="LysR_subst-bd"/>
</dbReference>
<dbReference type="GO" id="GO:0003700">
    <property type="term" value="F:DNA-binding transcription factor activity"/>
    <property type="evidence" value="ECO:0007669"/>
    <property type="project" value="InterPro"/>
</dbReference>
<proteinExistence type="inferred from homology"/>
<dbReference type="Gene3D" id="1.10.10.10">
    <property type="entry name" value="Winged helix-like DNA-binding domain superfamily/Winged helix DNA-binding domain"/>
    <property type="match status" value="1"/>
</dbReference>
<dbReference type="SUPFAM" id="SSF46785">
    <property type="entry name" value="Winged helix' DNA-binding domain"/>
    <property type="match status" value="1"/>
</dbReference>
<keyword evidence="2" id="KW-0805">Transcription regulation</keyword>
<dbReference type="AlphaFoldDB" id="A0A3S9NDH6"/>
<dbReference type="InterPro" id="IPR036390">
    <property type="entry name" value="WH_DNA-bd_sf"/>
</dbReference>
<dbReference type="SUPFAM" id="SSF53850">
    <property type="entry name" value="Periplasmic binding protein-like II"/>
    <property type="match status" value="1"/>
</dbReference>
<dbReference type="InterPro" id="IPR000847">
    <property type="entry name" value="LysR_HTH_N"/>
</dbReference>
<name>A0A3S9NDH6_9BURK</name>
<gene>
    <name evidence="6" type="ORF">D5R55_22705</name>
</gene>
<dbReference type="GO" id="GO:0006351">
    <property type="term" value="P:DNA-templated transcription"/>
    <property type="evidence" value="ECO:0007669"/>
    <property type="project" value="TreeGrafter"/>
</dbReference>
<evidence type="ECO:0000313" key="6">
    <source>
        <dbReference type="EMBL" id="AZQ53724.1"/>
    </source>
</evidence>
<dbReference type="Proteomes" id="UP000277191">
    <property type="component" value="Chromosome 2"/>
</dbReference>
<dbReference type="EMBL" id="CP034546">
    <property type="protein sequence ID" value="AZQ53724.1"/>
    <property type="molecule type" value="Genomic_DNA"/>
</dbReference>
<evidence type="ECO:0000313" key="7">
    <source>
        <dbReference type="Proteomes" id="UP000277191"/>
    </source>
</evidence>
<dbReference type="Gene3D" id="3.40.190.10">
    <property type="entry name" value="Periplasmic binding protein-like II"/>
    <property type="match status" value="2"/>
</dbReference>
<dbReference type="Pfam" id="PF00126">
    <property type="entry name" value="HTH_1"/>
    <property type="match status" value="1"/>
</dbReference>
<organism evidence="6 7">
    <name type="scientific">Burkholderia cenocepacia</name>
    <dbReference type="NCBI Taxonomy" id="95486"/>
    <lineage>
        <taxon>Bacteria</taxon>
        <taxon>Pseudomonadati</taxon>
        <taxon>Pseudomonadota</taxon>
        <taxon>Betaproteobacteria</taxon>
        <taxon>Burkholderiales</taxon>
        <taxon>Burkholderiaceae</taxon>
        <taxon>Burkholderia</taxon>
        <taxon>Burkholderia cepacia complex</taxon>
    </lineage>
</organism>
<dbReference type="PROSITE" id="PS50931">
    <property type="entry name" value="HTH_LYSR"/>
    <property type="match status" value="1"/>
</dbReference>
<evidence type="ECO:0000256" key="1">
    <source>
        <dbReference type="ARBA" id="ARBA00009437"/>
    </source>
</evidence>